<evidence type="ECO:0000256" key="2">
    <source>
        <dbReference type="SAM" id="SignalP"/>
    </source>
</evidence>
<sequence>MRPRVRSLSVLGALLAGLSVAGCASSQTEVAMPVAPQRGPIDTGTYPNLNVPPEVAAPVLTEEEKAGLAARVESARARQSGSGRGSATTGNSARLKKLAESHGPDTLNEIEAQ</sequence>
<evidence type="ECO:0000256" key="1">
    <source>
        <dbReference type="SAM" id="MobiDB-lite"/>
    </source>
</evidence>
<protein>
    <recommendedName>
        <fullName evidence="5">DUF3035 domain-containing protein</fullName>
    </recommendedName>
</protein>
<name>A0A942DYU8_9HYPH</name>
<evidence type="ECO:0000313" key="4">
    <source>
        <dbReference type="Proteomes" id="UP000680348"/>
    </source>
</evidence>
<evidence type="ECO:0000313" key="3">
    <source>
        <dbReference type="EMBL" id="MBS3649657.1"/>
    </source>
</evidence>
<dbReference type="AlphaFoldDB" id="A0A942DYU8"/>
<feature type="signal peptide" evidence="2">
    <location>
        <begin position="1"/>
        <end position="21"/>
    </location>
</feature>
<feature type="chain" id="PRO_5037935141" description="DUF3035 domain-containing protein" evidence="2">
    <location>
        <begin position="22"/>
        <end position="113"/>
    </location>
</feature>
<comment type="caution">
    <text evidence="3">The sequence shown here is derived from an EMBL/GenBank/DDBJ whole genome shotgun (WGS) entry which is preliminary data.</text>
</comment>
<dbReference type="Proteomes" id="UP000680348">
    <property type="component" value="Unassembled WGS sequence"/>
</dbReference>
<keyword evidence="4" id="KW-1185">Reference proteome</keyword>
<dbReference type="EMBL" id="JAGWCR010000006">
    <property type="protein sequence ID" value="MBS3649657.1"/>
    <property type="molecule type" value="Genomic_DNA"/>
</dbReference>
<reference evidence="3" key="1">
    <citation type="submission" date="2021-04" db="EMBL/GenBank/DDBJ databases">
        <title>Pseudaminobacter soli sp. nov., isolated from paddy soil contaminated by heavy metals.</title>
        <authorList>
            <person name="Zhang K."/>
        </authorList>
    </citation>
    <scope>NUCLEOTIDE SEQUENCE</scope>
    <source>
        <strain evidence="3">19-2017</strain>
    </source>
</reference>
<gene>
    <name evidence="3" type="ORF">KEU06_13670</name>
</gene>
<keyword evidence="2" id="KW-0732">Signal</keyword>
<feature type="region of interest" description="Disordered" evidence="1">
    <location>
        <begin position="74"/>
        <end position="113"/>
    </location>
</feature>
<evidence type="ECO:0008006" key="5">
    <source>
        <dbReference type="Google" id="ProtNLM"/>
    </source>
</evidence>
<organism evidence="3 4">
    <name type="scientific">Pseudaminobacter soli</name>
    <name type="common">ex Zhang et al. 2022</name>
    <dbReference type="NCBI Taxonomy" id="2831468"/>
    <lineage>
        <taxon>Bacteria</taxon>
        <taxon>Pseudomonadati</taxon>
        <taxon>Pseudomonadota</taxon>
        <taxon>Alphaproteobacteria</taxon>
        <taxon>Hyphomicrobiales</taxon>
        <taxon>Phyllobacteriaceae</taxon>
        <taxon>Pseudaminobacter</taxon>
    </lineage>
</organism>
<accession>A0A942DYU8</accession>
<feature type="compositionally biased region" description="Polar residues" evidence="1">
    <location>
        <begin position="77"/>
        <end position="92"/>
    </location>
</feature>
<proteinExistence type="predicted"/>
<dbReference type="PROSITE" id="PS51257">
    <property type="entry name" value="PROKAR_LIPOPROTEIN"/>
    <property type="match status" value="1"/>
</dbReference>